<organism evidence="1 2">
    <name type="scientific">Microbotryum silenes-dioicae</name>
    <dbReference type="NCBI Taxonomy" id="796604"/>
    <lineage>
        <taxon>Eukaryota</taxon>
        <taxon>Fungi</taxon>
        <taxon>Dikarya</taxon>
        <taxon>Basidiomycota</taxon>
        <taxon>Pucciniomycotina</taxon>
        <taxon>Microbotryomycetes</taxon>
        <taxon>Microbotryales</taxon>
        <taxon>Microbotryaceae</taxon>
        <taxon>Microbotryum</taxon>
    </lineage>
</organism>
<dbReference type="EMBL" id="FQNC01000066">
    <property type="protein sequence ID" value="SGZ02939.1"/>
    <property type="molecule type" value="Genomic_DNA"/>
</dbReference>
<reference evidence="1 2" key="1">
    <citation type="submission" date="2016-11" db="EMBL/GenBank/DDBJ databases">
        <authorList>
            <person name="Jaros S."/>
            <person name="Januszkiewicz K."/>
            <person name="Wedrychowicz H."/>
        </authorList>
    </citation>
    <scope>NUCLEOTIDE SEQUENCE [LARGE SCALE GENOMIC DNA]</scope>
</reference>
<dbReference type="Proteomes" id="UP000249464">
    <property type="component" value="Unassembled WGS sequence"/>
</dbReference>
<keyword evidence="2" id="KW-1185">Reference proteome</keyword>
<proteinExistence type="predicted"/>
<name>A0A2X0MJT3_9BASI</name>
<dbReference type="AlphaFoldDB" id="A0A2X0MJT3"/>
<sequence>MRKVDGIIPTWERELAAKGADSSSADVRCSIYDSAAAYQDSWPGAPAQDLSTHSDK</sequence>
<gene>
    <name evidence="1" type="primary">BQ5605_C033g11236</name>
    <name evidence="1" type="ORF">BQ5605_C033G11236</name>
</gene>
<accession>A0A2X0MJT3</accession>
<evidence type="ECO:0000313" key="2">
    <source>
        <dbReference type="Proteomes" id="UP000249464"/>
    </source>
</evidence>
<protein>
    <submittedName>
        <fullName evidence="1">BQ5605_C033g11236 protein</fullName>
    </submittedName>
</protein>
<evidence type="ECO:0000313" key="1">
    <source>
        <dbReference type="EMBL" id="SGZ02939.1"/>
    </source>
</evidence>